<dbReference type="NCBIfam" id="TIGR02893">
    <property type="entry name" value="spore_yabQ"/>
    <property type="match status" value="1"/>
</dbReference>
<proteinExistence type="predicted"/>
<reference evidence="3" key="1">
    <citation type="submission" date="2020-10" db="EMBL/GenBank/DDBJ databases">
        <authorList>
            <person name="Gilroy R."/>
        </authorList>
    </citation>
    <scope>NUCLEOTIDE SEQUENCE</scope>
    <source>
        <strain evidence="3">CHK176-6737</strain>
    </source>
</reference>
<feature type="transmembrane region" description="Helical" evidence="2">
    <location>
        <begin position="38"/>
        <end position="59"/>
    </location>
</feature>
<name>A0A9D1MTR4_9FIRM</name>
<organism evidence="3 4">
    <name type="scientific">Candidatus Scybalenecus merdavium</name>
    <dbReference type="NCBI Taxonomy" id="2840939"/>
    <lineage>
        <taxon>Bacteria</taxon>
        <taxon>Bacillati</taxon>
        <taxon>Bacillota</taxon>
        <taxon>Clostridia</taxon>
        <taxon>Eubacteriales</taxon>
        <taxon>Oscillospiraceae</taxon>
        <taxon>Oscillospiraceae incertae sedis</taxon>
        <taxon>Candidatus Scybalenecus</taxon>
    </lineage>
</organism>
<keyword evidence="2" id="KW-0472">Membrane</keyword>
<sequence length="152" mass="17229">MMTDALIAFAVLGALCGVLYDVFFLFTRIFRRGAVRFLTDFLYCLLCGFLCFICLAAYYDGAPRAVFFAVFLAALLLVRFTLGRILDAFVTKIAFFIHKIAAAAGHFVNFLKKGLQKCTGSLYNKYTKRKLRQKRPSAHAKKKKKKGHSHVR</sequence>
<evidence type="ECO:0000256" key="1">
    <source>
        <dbReference type="SAM" id="MobiDB-lite"/>
    </source>
</evidence>
<dbReference type="EMBL" id="DVNM01000005">
    <property type="protein sequence ID" value="HIU68519.1"/>
    <property type="molecule type" value="Genomic_DNA"/>
</dbReference>
<comment type="caution">
    <text evidence="3">The sequence shown here is derived from an EMBL/GenBank/DDBJ whole genome shotgun (WGS) entry which is preliminary data.</text>
</comment>
<evidence type="ECO:0000256" key="2">
    <source>
        <dbReference type="SAM" id="Phobius"/>
    </source>
</evidence>
<gene>
    <name evidence="3" type="ORF">IAD23_01000</name>
</gene>
<feature type="region of interest" description="Disordered" evidence="1">
    <location>
        <begin position="130"/>
        <end position="152"/>
    </location>
</feature>
<protein>
    <submittedName>
        <fullName evidence="3">Spore cortex biosynthesis protein YabQ</fullName>
    </submittedName>
</protein>
<reference evidence="3" key="2">
    <citation type="journal article" date="2021" name="PeerJ">
        <title>Extensive microbial diversity within the chicken gut microbiome revealed by metagenomics and culture.</title>
        <authorList>
            <person name="Gilroy R."/>
            <person name="Ravi A."/>
            <person name="Getino M."/>
            <person name="Pursley I."/>
            <person name="Horton D.L."/>
            <person name="Alikhan N.F."/>
            <person name="Baker D."/>
            <person name="Gharbi K."/>
            <person name="Hall N."/>
            <person name="Watson M."/>
            <person name="Adriaenssens E.M."/>
            <person name="Foster-Nyarko E."/>
            <person name="Jarju S."/>
            <person name="Secka A."/>
            <person name="Antonio M."/>
            <person name="Oren A."/>
            <person name="Chaudhuri R.R."/>
            <person name="La Ragione R."/>
            <person name="Hildebrand F."/>
            <person name="Pallen M.J."/>
        </authorList>
    </citation>
    <scope>NUCLEOTIDE SEQUENCE</scope>
    <source>
        <strain evidence="3">CHK176-6737</strain>
    </source>
</reference>
<keyword evidence="2" id="KW-0812">Transmembrane</keyword>
<dbReference type="Proteomes" id="UP000824125">
    <property type="component" value="Unassembled WGS sequence"/>
</dbReference>
<evidence type="ECO:0000313" key="3">
    <source>
        <dbReference type="EMBL" id="HIU68519.1"/>
    </source>
</evidence>
<evidence type="ECO:0000313" key="4">
    <source>
        <dbReference type="Proteomes" id="UP000824125"/>
    </source>
</evidence>
<dbReference type="InterPro" id="IPR019074">
    <property type="entry name" value="YabQ"/>
</dbReference>
<feature type="transmembrane region" description="Helical" evidence="2">
    <location>
        <begin position="6"/>
        <end position="26"/>
    </location>
</feature>
<accession>A0A9D1MTR4</accession>
<dbReference type="AlphaFoldDB" id="A0A9D1MTR4"/>
<keyword evidence="2" id="KW-1133">Transmembrane helix</keyword>
<feature type="transmembrane region" description="Helical" evidence="2">
    <location>
        <begin position="65"/>
        <end position="82"/>
    </location>
</feature>